<reference evidence="2 3" key="1">
    <citation type="submission" date="2020-02" db="EMBL/GenBank/DDBJ databases">
        <authorList>
            <person name="Chen W.-M."/>
        </authorList>
    </citation>
    <scope>NUCLEOTIDE SEQUENCE [LARGE SCALE GENOMIC DNA]</scope>
    <source>
        <strain evidence="2 3">KMS-5</strain>
    </source>
</reference>
<proteinExistence type="predicted"/>
<dbReference type="EMBL" id="JAAIVJ010000004">
    <property type="protein sequence ID" value="NEY90543.1"/>
    <property type="molecule type" value="Genomic_DNA"/>
</dbReference>
<evidence type="ECO:0000313" key="2">
    <source>
        <dbReference type="EMBL" id="NEY90543.1"/>
    </source>
</evidence>
<feature type="transmembrane region" description="Helical" evidence="1">
    <location>
        <begin position="61"/>
        <end position="79"/>
    </location>
</feature>
<evidence type="ECO:0000313" key="3">
    <source>
        <dbReference type="Proteomes" id="UP000477782"/>
    </source>
</evidence>
<feature type="transmembrane region" description="Helical" evidence="1">
    <location>
        <begin position="154"/>
        <end position="172"/>
    </location>
</feature>
<organism evidence="2 3">
    <name type="scientific">Tabrizicola oligotrophica</name>
    <dbReference type="NCBI Taxonomy" id="2710650"/>
    <lineage>
        <taxon>Bacteria</taxon>
        <taxon>Pseudomonadati</taxon>
        <taxon>Pseudomonadota</taxon>
        <taxon>Alphaproteobacteria</taxon>
        <taxon>Rhodobacterales</taxon>
        <taxon>Paracoccaceae</taxon>
        <taxon>Tabrizicola</taxon>
    </lineage>
</organism>
<evidence type="ECO:0008006" key="4">
    <source>
        <dbReference type="Google" id="ProtNLM"/>
    </source>
</evidence>
<keyword evidence="1" id="KW-0812">Transmembrane</keyword>
<feature type="transmembrane region" description="Helical" evidence="1">
    <location>
        <begin position="210"/>
        <end position="228"/>
    </location>
</feature>
<feature type="transmembrane region" description="Helical" evidence="1">
    <location>
        <begin position="125"/>
        <end position="142"/>
    </location>
</feature>
<name>A0A6M0QV63_9RHOB</name>
<dbReference type="AlphaFoldDB" id="A0A6M0QV63"/>
<protein>
    <recommendedName>
        <fullName evidence="4">O-antigen ligase domain-containing protein</fullName>
    </recommendedName>
</protein>
<gene>
    <name evidence="2" type="ORF">G4Z14_09560</name>
</gene>
<keyword evidence="1" id="KW-0472">Membrane</keyword>
<dbReference type="RefSeq" id="WP_164625098.1">
    <property type="nucleotide sequence ID" value="NZ_JAAIVJ010000004.1"/>
</dbReference>
<feature type="transmembrane region" description="Helical" evidence="1">
    <location>
        <begin position="31"/>
        <end position="49"/>
    </location>
</feature>
<keyword evidence="3" id="KW-1185">Reference proteome</keyword>
<feature type="transmembrane region" description="Helical" evidence="1">
    <location>
        <begin position="6"/>
        <end position="24"/>
    </location>
</feature>
<feature type="transmembrane region" description="Helical" evidence="1">
    <location>
        <begin position="240"/>
        <end position="264"/>
    </location>
</feature>
<sequence>MQSPNLIAYLALALWPVVGWKLWQRLDRGQALIWTILGGYLLLPPLAAFNFPVVPDLNKSTIPNLVALACALWLVGDRVGFMPASWLGKALIAVYIAFPFGTVLTNRAPLVFEQMAIQGMRIYDSFAAIAYQAIALLPFFLARRYLGHPEGMRAIIAALVAAGLAYSVPMLVEAVMSPQMNVWVYGFFQHDFFQTIRYGGYRPVVFLPHGLWVAFFACMAVLAAVTLLRRTVPDARPRVLVVFVYLSVMLVICRSAGPILYALALVPMILFLPARLQILIAAAMALVVVSYPVLRGAHLVPVDQILDLANGLSPERAASLRFRIENEETLLVRAQEQPWFGWGGYGRSFTHDPVTGQTLNIADGAWVILMGNYGWVGYVAEFGLTALPLLLLARESLRQGGAELSPWVGAVALILGANMLDLLPNATHIPFTWLLAGALLGEAERLAALRADRDAMARREGLHAGKPLRTVI</sequence>
<evidence type="ECO:0000256" key="1">
    <source>
        <dbReference type="SAM" id="Phobius"/>
    </source>
</evidence>
<feature type="transmembrane region" description="Helical" evidence="1">
    <location>
        <begin position="276"/>
        <end position="294"/>
    </location>
</feature>
<feature type="transmembrane region" description="Helical" evidence="1">
    <location>
        <begin position="86"/>
        <end position="105"/>
    </location>
</feature>
<keyword evidence="1" id="KW-1133">Transmembrane helix</keyword>
<comment type="caution">
    <text evidence="2">The sequence shown here is derived from an EMBL/GenBank/DDBJ whole genome shotgun (WGS) entry which is preliminary data.</text>
</comment>
<accession>A0A6M0QV63</accession>
<dbReference type="Proteomes" id="UP000477782">
    <property type="component" value="Unassembled WGS sequence"/>
</dbReference>